<dbReference type="Proteomes" id="UP001166291">
    <property type="component" value="Unassembled WGS sequence"/>
</dbReference>
<dbReference type="InterPro" id="IPR029010">
    <property type="entry name" value="ThuA-like"/>
</dbReference>
<proteinExistence type="predicted"/>
<evidence type="ECO:0000313" key="2">
    <source>
        <dbReference type="EMBL" id="MBW2942427.1"/>
    </source>
</evidence>
<keyword evidence="3" id="KW-1185">Reference proteome</keyword>
<dbReference type="EMBL" id="JAHWDQ010000005">
    <property type="protein sequence ID" value="MBW2942427.1"/>
    <property type="molecule type" value="Genomic_DNA"/>
</dbReference>
<gene>
    <name evidence="2" type="ORF">KXJ70_16645</name>
</gene>
<protein>
    <submittedName>
        <fullName evidence="2">ThuA domain-containing protein</fullName>
    </submittedName>
</protein>
<name>A0ABS6VVS2_9GAMM</name>
<accession>A0ABS6VVS2</accession>
<evidence type="ECO:0000313" key="3">
    <source>
        <dbReference type="Proteomes" id="UP001166291"/>
    </source>
</evidence>
<dbReference type="RefSeq" id="WP_219044669.1">
    <property type="nucleotide sequence ID" value="NZ_JAHWDQ010000005.1"/>
</dbReference>
<dbReference type="Pfam" id="PF06283">
    <property type="entry name" value="ThuA"/>
    <property type="match status" value="1"/>
</dbReference>
<feature type="domain" description="ThuA-like" evidence="1">
    <location>
        <begin position="77"/>
        <end position="259"/>
    </location>
</feature>
<sequence length="275" mass="31000">MSRIDYTSDLKLLISVKGHPYDRNAFAELFENIEDVSYTIVEQPASQAMFSPILAKDYDVHVLYDMPGLDFTTQPPSLIDPPEKFVSDFEDLLELGHGLLFLHHSIASWPTWPKYAEIVGGRFLYVPSELRGRPCMDSGYRHDVTYTAKTHSWGALADGVPDTFSMTDELYLYEVFEQDVIPLLSGNYPPISDNFYSAAHAGLGRMFSNADWPHPQGSNYLAWAKSYKNSPIVYIQMGDGPSAYENPHFQKILSNAIAWLGSAESLAWAKKRNQS</sequence>
<comment type="caution">
    <text evidence="2">The sequence shown here is derived from an EMBL/GenBank/DDBJ whole genome shotgun (WGS) entry which is preliminary data.</text>
</comment>
<reference evidence="2" key="1">
    <citation type="submission" date="2021-07" db="EMBL/GenBank/DDBJ databases">
        <title>Zhongshania sp. CAU 1632 isolated from seawater.</title>
        <authorList>
            <person name="Kim W."/>
        </authorList>
    </citation>
    <scope>NUCLEOTIDE SEQUENCE</scope>
    <source>
        <strain evidence="2">CAU 1632</strain>
    </source>
</reference>
<evidence type="ECO:0000259" key="1">
    <source>
        <dbReference type="Pfam" id="PF06283"/>
    </source>
</evidence>
<organism evidence="2 3">
    <name type="scientific">Zhongshania aquimaris</name>
    <dbReference type="NCBI Taxonomy" id="2857107"/>
    <lineage>
        <taxon>Bacteria</taxon>
        <taxon>Pseudomonadati</taxon>
        <taxon>Pseudomonadota</taxon>
        <taxon>Gammaproteobacteria</taxon>
        <taxon>Cellvibrionales</taxon>
        <taxon>Spongiibacteraceae</taxon>
        <taxon>Zhongshania</taxon>
    </lineage>
</organism>